<dbReference type="GO" id="GO:0009252">
    <property type="term" value="P:peptidoglycan biosynthetic process"/>
    <property type="evidence" value="ECO:0007669"/>
    <property type="project" value="UniProtKB-KW"/>
</dbReference>
<protein>
    <recommendedName>
        <fullName evidence="17">Probable peptidoglycan glycosyltransferase FtsW</fullName>
        <ecNumber evidence="19">2.4.99.28</ecNumber>
    </recommendedName>
    <alternativeName>
        <fullName evidence="18">Cell division protein FtsW</fullName>
    </alternativeName>
    <alternativeName>
        <fullName evidence="15">Cell wall polymerase</fullName>
    </alternativeName>
    <alternativeName>
        <fullName evidence="14">Peptidoglycan polymerase</fullName>
    </alternativeName>
</protein>
<feature type="region of interest" description="Disordered" evidence="22">
    <location>
        <begin position="410"/>
        <end position="502"/>
    </location>
</feature>
<feature type="transmembrane region" description="Helical" evidence="23">
    <location>
        <begin position="331"/>
        <end position="355"/>
    </location>
</feature>
<reference evidence="24 25" key="1">
    <citation type="submission" date="2018-03" db="EMBL/GenBank/DDBJ databases">
        <title>Genomic Encyclopedia of Archaeal and Bacterial Type Strains, Phase II (KMG-II): from individual species to whole genera.</title>
        <authorList>
            <person name="Goeker M."/>
        </authorList>
    </citation>
    <scope>NUCLEOTIDE SEQUENCE [LARGE SCALE GENOMIC DNA]</scope>
    <source>
        <strain evidence="24 25">DSM 100065</strain>
    </source>
</reference>
<dbReference type="GO" id="GO:0008955">
    <property type="term" value="F:peptidoglycan glycosyltransferase activity"/>
    <property type="evidence" value="ECO:0007669"/>
    <property type="project" value="UniProtKB-EC"/>
</dbReference>
<dbReference type="InterPro" id="IPR013437">
    <property type="entry name" value="FtsW"/>
</dbReference>
<evidence type="ECO:0000256" key="9">
    <source>
        <dbReference type="ARBA" id="ARBA00022984"/>
    </source>
</evidence>
<evidence type="ECO:0000256" key="7">
    <source>
        <dbReference type="ARBA" id="ARBA00022692"/>
    </source>
</evidence>
<evidence type="ECO:0000256" key="19">
    <source>
        <dbReference type="ARBA" id="ARBA00044770"/>
    </source>
</evidence>
<dbReference type="GO" id="GO:0051301">
    <property type="term" value="P:cell division"/>
    <property type="evidence" value="ECO:0007669"/>
    <property type="project" value="UniProtKB-KW"/>
</dbReference>
<comment type="function">
    <text evidence="21">Peptidoglycan polymerase that is essential for cell division.</text>
</comment>
<evidence type="ECO:0000256" key="1">
    <source>
        <dbReference type="ARBA" id="ARBA00004651"/>
    </source>
</evidence>
<evidence type="ECO:0000256" key="17">
    <source>
        <dbReference type="ARBA" id="ARBA00041185"/>
    </source>
</evidence>
<keyword evidence="11 23" id="KW-0472">Membrane</keyword>
<keyword evidence="12" id="KW-0131">Cell cycle</keyword>
<sequence length="502" mass="54332">MAASNTARSDRLSATRDSARKASQELRGFFSRPMTSFYLVIMLTFALVTFGLVMMASASAVDSIIKYGSPYYLFNRQIMWAAVGVVALWVGMRVPLSFWRRISGPLMILSILMLMLVLIPGIGTEIYGGRRWFGFGPLQLQPSEVGKVAFLLWGAHILVRRKKQHNTWSGLLMPLLPGMAILAGLVVIEPDLGTTLTYLVLFLALLWTVGTPMRLFGLLGLGVLGAGGLAIWAEPYRLSRVTSFLDPWSDPAGAGHQALQGFYALGTGGLTGVGLGNSRTKWGALPNGHSDYIFAIIGEELGLVGCATVLLLFGALAFVGLRIAHRSTDPFIKLVASAAVVWQVAQALINIGYVVGLLPVTGITLPLISSGGTSLIITMFVMGVLASCARHEPAAVAHLKKKQMRLPSLLRLPVPRNARDSDPFSGSEQSARVKRAPAKKPSVKRQPVRSAPAKRAPAKRAPAKRAPAKRTPVRSEQPARGRDTRQRSARQNVSQERRRRAG</sequence>
<keyword evidence="5" id="KW-0328">Glycosyltransferase</keyword>
<feature type="compositionally biased region" description="Basic residues" evidence="22">
    <location>
        <begin position="432"/>
        <end position="447"/>
    </location>
</feature>
<evidence type="ECO:0000256" key="20">
    <source>
        <dbReference type="ARBA" id="ARBA00049902"/>
    </source>
</evidence>
<evidence type="ECO:0000256" key="13">
    <source>
        <dbReference type="ARBA" id="ARBA00023316"/>
    </source>
</evidence>
<dbReference type="EC" id="2.4.99.28" evidence="19"/>
<dbReference type="PROSITE" id="PS00428">
    <property type="entry name" value="FTSW_RODA_SPOVE"/>
    <property type="match status" value="1"/>
</dbReference>
<evidence type="ECO:0000256" key="12">
    <source>
        <dbReference type="ARBA" id="ARBA00023306"/>
    </source>
</evidence>
<evidence type="ECO:0000313" key="25">
    <source>
        <dbReference type="Proteomes" id="UP000237752"/>
    </source>
</evidence>
<feature type="transmembrane region" description="Helical" evidence="23">
    <location>
        <begin position="367"/>
        <end position="389"/>
    </location>
</feature>
<dbReference type="OrthoDB" id="9768187at2"/>
<evidence type="ECO:0000256" key="3">
    <source>
        <dbReference type="ARBA" id="ARBA00022475"/>
    </source>
</evidence>
<evidence type="ECO:0000313" key="24">
    <source>
        <dbReference type="EMBL" id="PRZ41413.1"/>
    </source>
</evidence>
<name>A0A2T0ZYK4_9ACTN</name>
<accession>A0A2T0ZYK4</accession>
<comment type="catalytic activity">
    <reaction evidence="20">
        <text>[GlcNAc-(1-&gt;4)-Mur2Ac(oyl-L-Ala-gamma-D-Glu-L-Lys-D-Ala-D-Ala)](n)-di-trans,octa-cis-undecaprenyl diphosphate + beta-D-GlcNAc-(1-&gt;4)-Mur2Ac(oyl-L-Ala-gamma-D-Glu-L-Lys-D-Ala-D-Ala)-di-trans,octa-cis-undecaprenyl diphosphate = [GlcNAc-(1-&gt;4)-Mur2Ac(oyl-L-Ala-gamma-D-Glu-L-Lys-D-Ala-D-Ala)](n+1)-di-trans,octa-cis-undecaprenyl diphosphate + di-trans,octa-cis-undecaprenyl diphosphate + H(+)</text>
        <dbReference type="Rhea" id="RHEA:23708"/>
        <dbReference type="Rhea" id="RHEA-COMP:9602"/>
        <dbReference type="Rhea" id="RHEA-COMP:9603"/>
        <dbReference type="ChEBI" id="CHEBI:15378"/>
        <dbReference type="ChEBI" id="CHEBI:58405"/>
        <dbReference type="ChEBI" id="CHEBI:60033"/>
        <dbReference type="ChEBI" id="CHEBI:78435"/>
        <dbReference type="EC" id="2.4.99.28"/>
    </reaction>
</comment>
<evidence type="ECO:0000256" key="22">
    <source>
        <dbReference type="SAM" id="MobiDB-lite"/>
    </source>
</evidence>
<keyword evidence="3" id="KW-1003">Cell membrane</keyword>
<dbReference type="GO" id="GO:0008360">
    <property type="term" value="P:regulation of cell shape"/>
    <property type="evidence" value="ECO:0007669"/>
    <property type="project" value="UniProtKB-KW"/>
</dbReference>
<feature type="transmembrane region" description="Helical" evidence="23">
    <location>
        <begin position="292"/>
        <end position="319"/>
    </location>
</feature>
<gene>
    <name evidence="24" type="ORF">CLV47_110141</name>
</gene>
<feature type="transmembrane region" description="Helical" evidence="23">
    <location>
        <begin position="37"/>
        <end position="58"/>
    </location>
</feature>
<dbReference type="GO" id="GO:0015648">
    <property type="term" value="F:lipid-linked peptidoglycan transporter activity"/>
    <property type="evidence" value="ECO:0007669"/>
    <property type="project" value="TreeGrafter"/>
</dbReference>
<evidence type="ECO:0000256" key="5">
    <source>
        <dbReference type="ARBA" id="ARBA00022676"/>
    </source>
</evidence>
<comment type="similarity">
    <text evidence="16">Belongs to the SEDS family. FtsW subfamily.</text>
</comment>
<keyword evidence="7 23" id="KW-0812">Transmembrane</keyword>
<evidence type="ECO:0000256" key="11">
    <source>
        <dbReference type="ARBA" id="ARBA00023136"/>
    </source>
</evidence>
<keyword evidence="6" id="KW-0808">Transferase</keyword>
<keyword evidence="13" id="KW-0961">Cell wall biogenesis/degradation</keyword>
<evidence type="ECO:0000256" key="16">
    <source>
        <dbReference type="ARBA" id="ARBA00038053"/>
    </source>
</evidence>
<keyword evidence="10 23" id="KW-1133">Transmembrane helix</keyword>
<evidence type="ECO:0000256" key="2">
    <source>
        <dbReference type="ARBA" id="ARBA00004752"/>
    </source>
</evidence>
<evidence type="ECO:0000256" key="4">
    <source>
        <dbReference type="ARBA" id="ARBA00022618"/>
    </source>
</evidence>
<dbReference type="RefSeq" id="WP_106349486.1">
    <property type="nucleotide sequence ID" value="NZ_PVUE01000010.1"/>
</dbReference>
<keyword evidence="9" id="KW-0573">Peptidoglycan synthesis</keyword>
<keyword evidence="8" id="KW-0133">Cell shape</keyword>
<evidence type="ECO:0000256" key="23">
    <source>
        <dbReference type="SAM" id="Phobius"/>
    </source>
</evidence>
<organism evidence="24 25">
    <name type="scientific">Antricoccus suffuscus</name>
    <dbReference type="NCBI Taxonomy" id="1629062"/>
    <lineage>
        <taxon>Bacteria</taxon>
        <taxon>Bacillati</taxon>
        <taxon>Actinomycetota</taxon>
        <taxon>Actinomycetes</taxon>
        <taxon>Geodermatophilales</taxon>
        <taxon>Antricoccaceae</taxon>
        <taxon>Antricoccus</taxon>
    </lineage>
</organism>
<evidence type="ECO:0000256" key="18">
    <source>
        <dbReference type="ARBA" id="ARBA00041418"/>
    </source>
</evidence>
<feature type="transmembrane region" description="Helical" evidence="23">
    <location>
        <begin position="78"/>
        <end position="99"/>
    </location>
</feature>
<feature type="transmembrane region" description="Helical" evidence="23">
    <location>
        <begin position="171"/>
        <end position="188"/>
    </location>
</feature>
<dbReference type="GO" id="GO:0032153">
    <property type="term" value="C:cell division site"/>
    <property type="evidence" value="ECO:0007669"/>
    <property type="project" value="TreeGrafter"/>
</dbReference>
<evidence type="ECO:0000256" key="10">
    <source>
        <dbReference type="ARBA" id="ARBA00022989"/>
    </source>
</evidence>
<dbReference type="GO" id="GO:0005886">
    <property type="term" value="C:plasma membrane"/>
    <property type="evidence" value="ECO:0007669"/>
    <property type="project" value="UniProtKB-SubCell"/>
</dbReference>
<dbReference type="PANTHER" id="PTHR30474:SF2">
    <property type="entry name" value="PEPTIDOGLYCAN GLYCOSYLTRANSFERASE FTSW-RELATED"/>
    <property type="match status" value="1"/>
</dbReference>
<feature type="transmembrane region" description="Helical" evidence="23">
    <location>
        <begin position="194"/>
        <end position="210"/>
    </location>
</feature>
<comment type="subcellular location">
    <subcellularLocation>
        <location evidence="1">Cell membrane</location>
        <topology evidence="1">Multi-pass membrane protein</topology>
    </subcellularLocation>
</comment>
<feature type="compositionally biased region" description="Basic and acidic residues" evidence="22">
    <location>
        <begin position="477"/>
        <end position="486"/>
    </location>
</feature>
<feature type="compositionally biased region" description="Basic residues" evidence="22">
    <location>
        <begin position="456"/>
        <end position="472"/>
    </location>
</feature>
<comment type="caution">
    <text evidence="24">The sequence shown here is derived from an EMBL/GenBank/DDBJ whole genome shotgun (WGS) entry which is preliminary data.</text>
</comment>
<evidence type="ECO:0000256" key="21">
    <source>
        <dbReference type="ARBA" id="ARBA00049966"/>
    </source>
</evidence>
<feature type="transmembrane region" description="Helical" evidence="23">
    <location>
        <begin position="140"/>
        <end position="159"/>
    </location>
</feature>
<evidence type="ECO:0000256" key="14">
    <source>
        <dbReference type="ARBA" id="ARBA00032370"/>
    </source>
</evidence>
<proteinExistence type="inferred from homology"/>
<dbReference type="AlphaFoldDB" id="A0A2T0ZYK4"/>
<dbReference type="Proteomes" id="UP000237752">
    <property type="component" value="Unassembled WGS sequence"/>
</dbReference>
<evidence type="ECO:0000256" key="8">
    <source>
        <dbReference type="ARBA" id="ARBA00022960"/>
    </source>
</evidence>
<dbReference type="Pfam" id="PF01098">
    <property type="entry name" value="FTSW_RODA_SPOVE"/>
    <property type="match status" value="1"/>
</dbReference>
<dbReference type="GO" id="GO:0071555">
    <property type="term" value="P:cell wall organization"/>
    <property type="evidence" value="ECO:0007669"/>
    <property type="project" value="UniProtKB-KW"/>
</dbReference>
<keyword evidence="25" id="KW-1185">Reference proteome</keyword>
<evidence type="ECO:0000256" key="6">
    <source>
        <dbReference type="ARBA" id="ARBA00022679"/>
    </source>
</evidence>
<comment type="pathway">
    <text evidence="2">Cell wall biogenesis; peptidoglycan biosynthesis.</text>
</comment>
<dbReference type="InterPro" id="IPR001182">
    <property type="entry name" value="FtsW/RodA"/>
</dbReference>
<dbReference type="PANTHER" id="PTHR30474">
    <property type="entry name" value="CELL CYCLE PROTEIN"/>
    <property type="match status" value="1"/>
</dbReference>
<feature type="transmembrane region" description="Helical" evidence="23">
    <location>
        <begin position="106"/>
        <end position="128"/>
    </location>
</feature>
<dbReference type="NCBIfam" id="TIGR02614">
    <property type="entry name" value="ftsW"/>
    <property type="match status" value="1"/>
</dbReference>
<evidence type="ECO:0000256" key="15">
    <source>
        <dbReference type="ARBA" id="ARBA00033270"/>
    </source>
</evidence>
<keyword evidence="4 24" id="KW-0132">Cell division</keyword>
<feature type="transmembrane region" description="Helical" evidence="23">
    <location>
        <begin position="215"/>
        <end position="233"/>
    </location>
</feature>
<dbReference type="InterPro" id="IPR018365">
    <property type="entry name" value="Cell_cycle_FtsW-rel_CS"/>
</dbReference>
<dbReference type="EMBL" id="PVUE01000010">
    <property type="protein sequence ID" value="PRZ41413.1"/>
    <property type="molecule type" value="Genomic_DNA"/>
</dbReference>